<reference evidence="7 8" key="1">
    <citation type="submission" date="2022-03" db="EMBL/GenBank/DDBJ databases">
        <title>Complete genome of Streptomyces rimosus ssp. rimosus R7 (=ATCC 10970).</title>
        <authorList>
            <person name="Beganovic S."/>
            <person name="Ruckert C."/>
            <person name="Busche T."/>
            <person name="Kalinowski J."/>
            <person name="Wittmann C."/>
        </authorList>
    </citation>
    <scope>NUCLEOTIDE SEQUENCE [LARGE SCALE GENOMIC DNA]</scope>
    <source>
        <strain evidence="7 8">R7</strain>
    </source>
</reference>
<dbReference type="Pfam" id="PF02909">
    <property type="entry name" value="TetR_C_1"/>
    <property type="match status" value="1"/>
</dbReference>
<evidence type="ECO:0000256" key="1">
    <source>
        <dbReference type="ARBA" id="ARBA00023015"/>
    </source>
</evidence>
<dbReference type="InterPro" id="IPR036271">
    <property type="entry name" value="Tet_transcr_reg_TetR-rel_C_sf"/>
</dbReference>
<keyword evidence="3" id="KW-0804">Transcription</keyword>
<evidence type="ECO:0000256" key="3">
    <source>
        <dbReference type="ARBA" id="ARBA00023163"/>
    </source>
</evidence>
<evidence type="ECO:0000256" key="4">
    <source>
        <dbReference type="PROSITE-ProRule" id="PRU00335"/>
    </source>
</evidence>
<dbReference type="InterPro" id="IPR009057">
    <property type="entry name" value="Homeodomain-like_sf"/>
</dbReference>
<dbReference type="GeneID" id="66856714"/>
<keyword evidence="1" id="KW-0805">Transcription regulation</keyword>
<evidence type="ECO:0000259" key="6">
    <source>
        <dbReference type="PROSITE" id="PS50977"/>
    </source>
</evidence>
<dbReference type="PROSITE" id="PS50977">
    <property type="entry name" value="HTH_TETR_2"/>
    <property type="match status" value="1"/>
</dbReference>
<feature type="domain" description="HTH tetR-type" evidence="6">
    <location>
        <begin position="32"/>
        <end position="92"/>
    </location>
</feature>
<gene>
    <name evidence="7" type="primary">tetR6</name>
    <name evidence="7" type="ORF">SRIMR7_18640</name>
</gene>
<dbReference type="EMBL" id="CP094298">
    <property type="protein sequence ID" value="UNZ04180.1"/>
    <property type="molecule type" value="Genomic_DNA"/>
</dbReference>
<evidence type="ECO:0000256" key="5">
    <source>
        <dbReference type="SAM" id="MobiDB-lite"/>
    </source>
</evidence>
<sequence length="281" mass="31162">MAATSGRAGKQPKSVWLAERPPVKRKADQPAGLDLDKIVAATVRLLDAEGLAKFSMRRLAAELGVTAMSVYWYVDTKDDLLELAMDAAAGEIDLPDESDEAADWRDQLRHLAVEYRTMLLAHPWVPRLLGEYINFGPHSMAFSNATLRVMARSGLSKESTSGALAAVFQFVYGFCTIQGLHRARCRAEGSTLDEYFRQVVGAVQDRPEFAETMELSVKAMYARKGLTAEQMLEHDFAFALDLQIAGIEAMRERERVQTEGVDTERAQTEGAQTEEDQDGAR</sequence>
<organism evidence="7 8">
    <name type="scientific">Streptomyces rimosus subsp. rimosus</name>
    <dbReference type="NCBI Taxonomy" id="132474"/>
    <lineage>
        <taxon>Bacteria</taxon>
        <taxon>Bacillati</taxon>
        <taxon>Actinomycetota</taxon>
        <taxon>Actinomycetes</taxon>
        <taxon>Kitasatosporales</taxon>
        <taxon>Streptomycetaceae</taxon>
        <taxon>Streptomyces</taxon>
    </lineage>
</organism>
<dbReference type="SUPFAM" id="SSF46689">
    <property type="entry name" value="Homeodomain-like"/>
    <property type="match status" value="1"/>
</dbReference>
<feature type="DNA-binding region" description="H-T-H motif" evidence="4">
    <location>
        <begin position="55"/>
        <end position="74"/>
    </location>
</feature>
<protein>
    <submittedName>
        <fullName evidence="7">Tetracycline repressor protein class E</fullName>
    </submittedName>
</protein>
<dbReference type="Pfam" id="PF00440">
    <property type="entry name" value="TetR_N"/>
    <property type="match status" value="1"/>
</dbReference>
<dbReference type="Gene3D" id="1.10.357.10">
    <property type="entry name" value="Tetracycline Repressor, domain 2"/>
    <property type="match status" value="1"/>
</dbReference>
<keyword evidence="2 4" id="KW-0238">DNA-binding</keyword>
<dbReference type="SUPFAM" id="SSF48498">
    <property type="entry name" value="Tetracyclin repressor-like, C-terminal domain"/>
    <property type="match status" value="1"/>
</dbReference>
<evidence type="ECO:0000256" key="2">
    <source>
        <dbReference type="ARBA" id="ARBA00023125"/>
    </source>
</evidence>
<accession>A0ABY3Z2J9</accession>
<feature type="region of interest" description="Disordered" evidence="5">
    <location>
        <begin position="1"/>
        <end position="23"/>
    </location>
</feature>
<feature type="compositionally biased region" description="Basic and acidic residues" evidence="5">
    <location>
        <begin position="255"/>
        <end position="267"/>
    </location>
</feature>
<dbReference type="Proteomes" id="UP000829494">
    <property type="component" value="Chromosome"/>
</dbReference>
<dbReference type="InterPro" id="IPR004111">
    <property type="entry name" value="Repressor_TetR_C"/>
</dbReference>
<dbReference type="RefSeq" id="WP_003986564.1">
    <property type="nucleotide sequence ID" value="NZ_CP043497.1"/>
</dbReference>
<feature type="region of interest" description="Disordered" evidence="5">
    <location>
        <begin position="255"/>
        <end position="281"/>
    </location>
</feature>
<dbReference type="InterPro" id="IPR001647">
    <property type="entry name" value="HTH_TetR"/>
</dbReference>
<keyword evidence="8" id="KW-1185">Reference proteome</keyword>
<evidence type="ECO:0000313" key="7">
    <source>
        <dbReference type="EMBL" id="UNZ04180.1"/>
    </source>
</evidence>
<name>A0ABY3Z2J9_STRRM</name>
<dbReference type="PANTHER" id="PTHR30055:SF151">
    <property type="entry name" value="TRANSCRIPTIONAL REGULATORY PROTEIN"/>
    <property type="match status" value="1"/>
</dbReference>
<proteinExistence type="predicted"/>
<feature type="compositionally biased region" description="Acidic residues" evidence="5">
    <location>
        <begin position="272"/>
        <end position="281"/>
    </location>
</feature>
<dbReference type="PANTHER" id="PTHR30055">
    <property type="entry name" value="HTH-TYPE TRANSCRIPTIONAL REGULATOR RUTR"/>
    <property type="match status" value="1"/>
</dbReference>
<dbReference type="Gene3D" id="1.10.10.60">
    <property type="entry name" value="Homeodomain-like"/>
    <property type="match status" value="1"/>
</dbReference>
<evidence type="ECO:0000313" key="8">
    <source>
        <dbReference type="Proteomes" id="UP000829494"/>
    </source>
</evidence>
<dbReference type="InterPro" id="IPR050109">
    <property type="entry name" value="HTH-type_TetR-like_transc_reg"/>
</dbReference>